<gene>
    <name evidence="1" type="ORF">HKBW3S44_01839</name>
</gene>
<organism evidence="1 2">
    <name type="scientific">Candidatus Hakubella thermalkaliphila</name>
    <dbReference type="NCBI Taxonomy" id="2754717"/>
    <lineage>
        <taxon>Bacteria</taxon>
        <taxon>Bacillati</taxon>
        <taxon>Actinomycetota</taxon>
        <taxon>Actinomycetota incertae sedis</taxon>
        <taxon>Candidatus Hakubellales</taxon>
        <taxon>Candidatus Hakubellaceae</taxon>
        <taxon>Candidatus Hakubella</taxon>
    </lineage>
</organism>
<comment type="caution">
    <text evidence="1">The sequence shown here is derived from an EMBL/GenBank/DDBJ whole genome shotgun (WGS) entry which is preliminary data.</text>
</comment>
<evidence type="ECO:0000313" key="1">
    <source>
        <dbReference type="EMBL" id="GFP38159.1"/>
    </source>
</evidence>
<accession>A0A6V8Q075</accession>
<reference evidence="1 2" key="1">
    <citation type="journal article" date="2020" name="Front. Microbiol.">
        <title>Single-cell genomics of novel Actinobacteria with the Wood-Ljungdahl pathway discovered in a serpentinizing system.</title>
        <authorList>
            <person name="Merino N."/>
            <person name="Kawai M."/>
            <person name="Boyd E.S."/>
            <person name="Colman D.R."/>
            <person name="McGlynn S.E."/>
            <person name="Nealson K.H."/>
            <person name="Kurokawa K."/>
            <person name="Hongoh Y."/>
        </authorList>
    </citation>
    <scope>NUCLEOTIDE SEQUENCE [LARGE SCALE GENOMIC DNA]</scope>
    <source>
        <strain evidence="1 2">S44</strain>
    </source>
</reference>
<protein>
    <submittedName>
        <fullName evidence="1">Uncharacterized protein</fullName>
    </submittedName>
</protein>
<dbReference type="AlphaFoldDB" id="A0A6V8Q075"/>
<proteinExistence type="predicted"/>
<dbReference type="Proteomes" id="UP000561271">
    <property type="component" value="Unassembled WGS sequence"/>
</dbReference>
<sequence>MSVVLAAHWSNVLDVSSAVFATRCYVLKRTLMWIVTLSIVTITPEHA</sequence>
<name>A0A6V8Q075_9ACTN</name>
<feature type="non-terminal residue" evidence="1">
    <location>
        <position position="47"/>
    </location>
</feature>
<dbReference type="EMBL" id="BLSC01000370">
    <property type="protein sequence ID" value="GFP38159.1"/>
    <property type="molecule type" value="Genomic_DNA"/>
</dbReference>
<evidence type="ECO:0000313" key="2">
    <source>
        <dbReference type="Proteomes" id="UP000561271"/>
    </source>
</evidence>